<comment type="caution">
    <text evidence="4">The sequence shown here is derived from an EMBL/GenBank/DDBJ whole genome shotgun (WGS) entry which is preliminary data.</text>
</comment>
<sequence>MDWWKKKNNKSPRAVLQRQRLVRERERGEILLQETIQCCDGKSNPIKCFSADEILEATDTFSESNRVSQLYDDFPFDWYSGKQKDNNNDHHHTILIKKWRYRLNDHNRGNFCRDIAMSSMVSGHKNFLKLMGCSLESENPVLVYHAVEKKPTSLDLKTVVSWRERLKIAEDIAIALAYLHTAFPRPFVYRIMRLGDILLDENGAAKLSNFSHCVSIPLGETFVKLGFRCVGGDYDYMDDDYLLNGVVSEKTDVFSFGVFMQKLLTGEERFRELNGRRTEWLGSYNMNVPRCWSNTIGEFSIYAVVDPHLLEKMGRVSEEEHCQMKAFLVLAERCIGLGGEVPKMVEVAKELKRFIKNASSPSYSTEIHM</sequence>
<dbReference type="InterPro" id="IPR000719">
    <property type="entry name" value="Prot_kinase_dom"/>
</dbReference>
<evidence type="ECO:0000259" key="3">
    <source>
        <dbReference type="PROSITE" id="PS50011"/>
    </source>
</evidence>
<dbReference type="Gene3D" id="1.10.510.10">
    <property type="entry name" value="Transferase(Phosphotransferase) domain 1"/>
    <property type="match status" value="1"/>
</dbReference>
<proteinExistence type="predicted"/>
<keyword evidence="5" id="KW-1185">Reference proteome</keyword>
<dbReference type="InterPro" id="IPR011009">
    <property type="entry name" value="Kinase-like_dom_sf"/>
</dbReference>
<dbReference type="FunFam" id="3.30.200.20:FF:000515">
    <property type="entry name" value="Inactive serine/threonine-protein kinase"/>
    <property type="match status" value="1"/>
</dbReference>
<name>A0A6D2L844_9BRAS</name>
<dbReference type="InterPro" id="IPR001245">
    <property type="entry name" value="Ser-Thr/Tyr_kinase_cat_dom"/>
</dbReference>
<dbReference type="GO" id="GO:0007166">
    <property type="term" value="P:cell surface receptor signaling pathway"/>
    <property type="evidence" value="ECO:0007669"/>
    <property type="project" value="InterPro"/>
</dbReference>
<dbReference type="GO" id="GO:0005886">
    <property type="term" value="C:plasma membrane"/>
    <property type="evidence" value="ECO:0007669"/>
    <property type="project" value="TreeGrafter"/>
</dbReference>
<dbReference type="Gene3D" id="3.30.200.20">
    <property type="entry name" value="Phosphorylase Kinase, domain 1"/>
    <property type="match status" value="1"/>
</dbReference>
<dbReference type="InterPro" id="IPR045274">
    <property type="entry name" value="WAK-like"/>
</dbReference>
<evidence type="ECO:0000256" key="1">
    <source>
        <dbReference type="ARBA" id="ARBA00022741"/>
    </source>
</evidence>
<dbReference type="AlphaFoldDB" id="A0A6D2L844"/>
<dbReference type="GO" id="GO:0009266">
    <property type="term" value="P:response to temperature stimulus"/>
    <property type="evidence" value="ECO:0007669"/>
    <property type="project" value="UniProtKB-ARBA"/>
</dbReference>
<dbReference type="PANTHER" id="PTHR27005:SF188">
    <property type="entry name" value="INACTIVE SERINE_THREONINE-PROTEIN KINASE ZRK12-RELATED"/>
    <property type="match status" value="1"/>
</dbReference>
<protein>
    <recommendedName>
        <fullName evidence="3">Protein kinase domain-containing protein</fullName>
    </recommendedName>
</protein>
<dbReference type="Proteomes" id="UP000467841">
    <property type="component" value="Unassembled WGS sequence"/>
</dbReference>
<keyword evidence="1" id="KW-0547">Nucleotide-binding</keyword>
<dbReference type="GO" id="GO:0004674">
    <property type="term" value="F:protein serine/threonine kinase activity"/>
    <property type="evidence" value="ECO:0007669"/>
    <property type="project" value="TreeGrafter"/>
</dbReference>
<organism evidence="4 5">
    <name type="scientific">Microthlaspi erraticum</name>
    <dbReference type="NCBI Taxonomy" id="1685480"/>
    <lineage>
        <taxon>Eukaryota</taxon>
        <taxon>Viridiplantae</taxon>
        <taxon>Streptophyta</taxon>
        <taxon>Embryophyta</taxon>
        <taxon>Tracheophyta</taxon>
        <taxon>Spermatophyta</taxon>
        <taxon>Magnoliopsida</taxon>
        <taxon>eudicotyledons</taxon>
        <taxon>Gunneridae</taxon>
        <taxon>Pentapetalae</taxon>
        <taxon>rosids</taxon>
        <taxon>malvids</taxon>
        <taxon>Brassicales</taxon>
        <taxon>Brassicaceae</taxon>
        <taxon>Coluteocarpeae</taxon>
        <taxon>Microthlaspi</taxon>
    </lineage>
</organism>
<evidence type="ECO:0000313" key="5">
    <source>
        <dbReference type="Proteomes" id="UP000467841"/>
    </source>
</evidence>
<dbReference type="SUPFAM" id="SSF56112">
    <property type="entry name" value="Protein kinase-like (PK-like)"/>
    <property type="match status" value="1"/>
</dbReference>
<dbReference type="EMBL" id="CACVBM020001829">
    <property type="protein sequence ID" value="CAA7060613.1"/>
    <property type="molecule type" value="Genomic_DNA"/>
</dbReference>
<dbReference type="GO" id="GO:0005524">
    <property type="term" value="F:ATP binding"/>
    <property type="evidence" value="ECO:0007669"/>
    <property type="project" value="UniProtKB-KW"/>
</dbReference>
<dbReference type="OrthoDB" id="1084811at2759"/>
<evidence type="ECO:0000313" key="4">
    <source>
        <dbReference type="EMBL" id="CAA7060613.1"/>
    </source>
</evidence>
<dbReference type="Pfam" id="PF07714">
    <property type="entry name" value="PK_Tyr_Ser-Thr"/>
    <property type="match status" value="1"/>
</dbReference>
<gene>
    <name evidence="4" type="ORF">MERR_LOCUS47849</name>
</gene>
<reference evidence="4" key="1">
    <citation type="submission" date="2020-01" db="EMBL/GenBank/DDBJ databases">
        <authorList>
            <person name="Mishra B."/>
        </authorList>
    </citation>
    <scope>NUCLEOTIDE SEQUENCE [LARGE SCALE GENOMIC DNA]</scope>
</reference>
<keyword evidence="2" id="KW-0067">ATP-binding</keyword>
<accession>A0A6D2L844</accession>
<dbReference type="PROSITE" id="PS50011">
    <property type="entry name" value="PROTEIN_KINASE_DOM"/>
    <property type="match status" value="1"/>
</dbReference>
<feature type="domain" description="Protein kinase" evidence="3">
    <location>
        <begin position="16"/>
        <end position="369"/>
    </location>
</feature>
<dbReference type="PANTHER" id="PTHR27005">
    <property type="entry name" value="WALL-ASSOCIATED RECEPTOR KINASE-LIKE 21"/>
    <property type="match status" value="1"/>
</dbReference>
<evidence type="ECO:0000256" key="2">
    <source>
        <dbReference type="ARBA" id="ARBA00022840"/>
    </source>
</evidence>